<dbReference type="PANTHER" id="PTHR41339:SF1">
    <property type="entry name" value="SECRETED PROTEIN"/>
    <property type="match status" value="1"/>
</dbReference>
<name>A0ABS3YEB8_9BACT</name>
<comment type="caution">
    <text evidence="2">The sequence shown here is derived from an EMBL/GenBank/DDBJ whole genome shotgun (WGS) entry which is preliminary data.</text>
</comment>
<accession>A0ABS3YEB8</accession>
<dbReference type="Proteomes" id="UP000679126">
    <property type="component" value="Unassembled WGS sequence"/>
</dbReference>
<organism evidence="2 3">
    <name type="scientific">Chitinophaga chungangae</name>
    <dbReference type="NCBI Taxonomy" id="2821488"/>
    <lineage>
        <taxon>Bacteria</taxon>
        <taxon>Pseudomonadati</taxon>
        <taxon>Bacteroidota</taxon>
        <taxon>Chitinophagia</taxon>
        <taxon>Chitinophagales</taxon>
        <taxon>Chitinophagaceae</taxon>
        <taxon>Chitinophaga</taxon>
    </lineage>
</organism>
<sequence length="469" mass="49442">MKLAKFLAFMLGAAVTFSACRNNDTDDDDLEPVLPETISGNISANKTLTNDKAWILKGYVKVTNGATLTIQEGTVIKSDVTEKGALIITRGSKIVAQGTAEKPIVFTSGRPAGSRNPGDWGGIVLLGKAPTNKTEPLIEGGIDEHYGGTDAADNSGILKYVRIEYAGIAAFQNSETNSLTCGGVGSGTTIDYVMSTYGNDDAFEFFGGTVNPKHLVAYATADDDFDFDFGFQGTVQYAVALRDPKFVDPGDAGNGIECDNDGTASAATPFTRPVISNMTIVGPNGAAGTASNHNYGNRWRRATNFVFLNSIILGSQKGGAAFESKATYDYMLANAATAYKNNIIYTVATNKVAWTDSSTARLYTAGYPNPMTSAQRDAMITEAAAPILAKLKEAGVGTFIAASAADVKLTDPFNLTSPNFLPQTGSPALTGTFATFPGSAIETATFRGAFGTTNWLTGWANFNPQNNAY</sequence>
<dbReference type="EMBL" id="JAGHKP010000002">
    <property type="protein sequence ID" value="MBO9152469.1"/>
    <property type="molecule type" value="Genomic_DNA"/>
</dbReference>
<evidence type="ECO:0000313" key="2">
    <source>
        <dbReference type="EMBL" id="MBO9152469.1"/>
    </source>
</evidence>
<protein>
    <recommendedName>
        <fullName evidence="4">T9SS C-terminal target domain-containing protein</fullName>
    </recommendedName>
</protein>
<evidence type="ECO:0000256" key="1">
    <source>
        <dbReference type="SAM" id="SignalP"/>
    </source>
</evidence>
<proteinExistence type="predicted"/>
<evidence type="ECO:0008006" key="4">
    <source>
        <dbReference type="Google" id="ProtNLM"/>
    </source>
</evidence>
<feature type="chain" id="PRO_5047211925" description="T9SS C-terminal target domain-containing protein" evidence="1">
    <location>
        <begin position="22"/>
        <end position="469"/>
    </location>
</feature>
<evidence type="ECO:0000313" key="3">
    <source>
        <dbReference type="Proteomes" id="UP000679126"/>
    </source>
</evidence>
<dbReference type="RefSeq" id="WP_209145458.1">
    <property type="nucleotide sequence ID" value="NZ_JAGHKP010000002.1"/>
</dbReference>
<gene>
    <name evidence="2" type="ORF">J7I43_09630</name>
</gene>
<reference evidence="3" key="1">
    <citation type="submission" date="2021-03" db="EMBL/GenBank/DDBJ databases">
        <title>Assistant Professor.</title>
        <authorList>
            <person name="Huq M.A."/>
        </authorList>
    </citation>
    <scope>NUCLEOTIDE SEQUENCE [LARGE SCALE GENOMIC DNA]</scope>
    <source>
        <strain evidence="3">MAH-28</strain>
    </source>
</reference>
<dbReference type="PANTHER" id="PTHR41339">
    <property type="entry name" value="LIPL48"/>
    <property type="match status" value="1"/>
</dbReference>
<feature type="signal peptide" evidence="1">
    <location>
        <begin position="1"/>
        <end position="21"/>
    </location>
</feature>
<keyword evidence="1" id="KW-0732">Signal</keyword>
<keyword evidence="3" id="KW-1185">Reference proteome</keyword>
<dbReference type="PROSITE" id="PS51257">
    <property type="entry name" value="PROKAR_LIPOPROTEIN"/>
    <property type="match status" value="1"/>
</dbReference>